<feature type="region of interest" description="Disordered" evidence="1">
    <location>
        <begin position="134"/>
        <end position="162"/>
    </location>
</feature>
<evidence type="ECO:0000313" key="4">
    <source>
        <dbReference type="Proteomes" id="UP001597541"/>
    </source>
</evidence>
<dbReference type="EMBL" id="JBHUME010000008">
    <property type="protein sequence ID" value="MFD2613325.1"/>
    <property type="molecule type" value="Genomic_DNA"/>
</dbReference>
<protein>
    <submittedName>
        <fullName evidence="3">DUF948 domain-containing protein</fullName>
    </submittedName>
</protein>
<organism evidence="3 4">
    <name type="scientific">Paenibacillus gansuensis</name>
    <dbReference type="NCBI Taxonomy" id="306542"/>
    <lineage>
        <taxon>Bacteria</taxon>
        <taxon>Bacillati</taxon>
        <taxon>Bacillota</taxon>
        <taxon>Bacilli</taxon>
        <taxon>Bacillales</taxon>
        <taxon>Paenibacillaceae</taxon>
        <taxon>Paenibacillus</taxon>
    </lineage>
</organism>
<reference evidence="4" key="1">
    <citation type="journal article" date="2019" name="Int. J. Syst. Evol. Microbiol.">
        <title>The Global Catalogue of Microorganisms (GCM) 10K type strain sequencing project: providing services to taxonomists for standard genome sequencing and annotation.</title>
        <authorList>
            <consortium name="The Broad Institute Genomics Platform"/>
            <consortium name="The Broad Institute Genome Sequencing Center for Infectious Disease"/>
            <person name="Wu L."/>
            <person name="Ma J."/>
        </authorList>
    </citation>
    <scope>NUCLEOTIDE SEQUENCE [LARGE SCALE GENOMIC DNA]</scope>
    <source>
        <strain evidence="4">KCTC 3950</strain>
    </source>
</reference>
<gene>
    <name evidence="3" type="ORF">ACFSUF_12915</name>
</gene>
<keyword evidence="2" id="KW-0812">Transmembrane</keyword>
<accession>A0ABW5PFL2</accession>
<sequence>MTTWLWVCSAAIFIIVMLYTLRVLFVFQRTLIRLDSEMKSAMRQLEAVSGQAQQVLKEAKHVTSDTNRKLKALDGFFHSVEHTGQLLEQTALAARQFSHELAGFFTGRSGARPTSRAAEWSDIVRSAAMVWLNRSDGGSPPDKHTAASEEEGPVTKGEKTHV</sequence>
<evidence type="ECO:0000313" key="3">
    <source>
        <dbReference type="EMBL" id="MFD2613325.1"/>
    </source>
</evidence>
<keyword evidence="2" id="KW-1133">Transmembrane helix</keyword>
<keyword evidence="2" id="KW-0472">Membrane</keyword>
<keyword evidence="4" id="KW-1185">Reference proteome</keyword>
<proteinExistence type="predicted"/>
<evidence type="ECO:0000256" key="2">
    <source>
        <dbReference type="SAM" id="Phobius"/>
    </source>
</evidence>
<dbReference type="Proteomes" id="UP001597541">
    <property type="component" value="Unassembled WGS sequence"/>
</dbReference>
<feature type="transmembrane region" description="Helical" evidence="2">
    <location>
        <begin position="6"/>
        <end position="27"/>
    </location>
</feature>
<evidence type="ECO:0000256" key="1">
    <source>
        <dbReference type="SAM" id="MobiDB-lite"/>
    </source>
</evidence>
<name>A0ABW5PFL2_9BACL</name>
<dbReference type="RefSeq" id="WP_377603323.1">
    <property type="nucleotide sequence ID" value="NZ_JBHUME010000008.1"/>
</dbReference>
<comment type="caution">
    <text evidence="3">The sequence shown here is derived from an EMBL/GenBank/DDBJ whole genome shotgun (WGS) entry which is preliminary data.</text>
</comment>
<dbReference type="Pfam" id="PF06103">
    <property type="entry name" value="DUF948"/>
    <property type="match status" value="1"/>
</dbReference>
<dbReference type="InterPro" id="IPR009293">
    <property type="entry name" value="UPF0478"/>
</dbReference>